<name>A0A229UIC0_9BACL</name>
<dbReference type="AlphaFoldDB" id="A0A229UIC0"/>
<comment type="pathway">
    <text evidence="1">Protein modification; protein ubiquitination.</text>
</comment>
<keyword evidence="4" id="KW-0472">Membrane</keyword>
<dbReference type="PANTHER" id="PTHR22990">
    <property type="entry name" value="F-BOX ONLY PROTEIN"/>
    <property type="match status" value="1"/>
</dbReference>
<dbReference type="EMBL" id="NMQW01000052">
    <property type="protein sequence ID" value="OXM83045.1"/>
    <property type="molecule type" value="Genomic_DNA"/>
</dbReference>
<sequence length="454" mass="50874">MSGKPKLRYSLLFMISLIYVLFLGGWNSHSAIAAQANTSVELQSLIDRTHEGDKLMIPEGTYRGPVIINKPILIEGEGSVEIVGSGDQQPVIQITSDQVSVRHLKITQPLPGDHSAVQVNGHKAVLDGLTIDTHSYGIVLRDGGEHEISNTTIQWIPGSEMNQRAKLSDKRNGIDLFNSHDNRIHHNFISQMNDGIYLESSNRNLIENNKVDHSRYGIHCMYTNETIVRGNGGEFNVTGAMVMGVRDAEVTGNTFAKQSENVNSQGLLLFDVQTSRIMNNKVEGNRVGLYVEQSHKNVFEHNDVLQNFVGIQFLESNLNHFLNNNFIGNVIPAEANESTDNRFERNYWDEFHGMDADGDGLSNITYAMNPFFQRLTSATPAFQLFFQSPGMQFLESMYSAGKNEWTTDKTPLMKPVSGEMKQIKKTGDPQVWIFGLLLFLCSITIITYLGVKRR</sequence>
<dbReference type="InterPro" id="IPR051550">
    <property type="entry name" value="SCF-Subunits/Alg-Epimerases"/>
</dbReference>
<dbReference type="Gene3D" id="2.160.20.10">
    <property type="entry name" value="Single-stranded right-handed beta-helix, Pectin lyase-like"/>
    <property type="match status" value="1"/>
</dbReference>
<dbReference type="OrthoDB" id="159063at2"/>
<keyword evidence="7" id="KW-1185">Reference proteome</keyword>
<protein>
    <recommendedName>
        <fullName evidence="5">Periplasmic copper-binding protein NosD beta helix domain-containing protein</fullName>
    </recommendedName>
</protein>
<dbReference type="InterPro" id="IPR022441">
    <property type="entry name" value="Para_beta_helix_rpt-2"/>
</dbReference>
<keyword evidence="2" id="KW-0677">Repeat</keyword>
<proteinExistence type="predicted"/>
<dbReference type="InterPro" id="IPR012334">
    <property type="entry name" value="Pectin_lyas_fold"/>
</dbReference>
<dbReference type="InterPro" id="IPR006626">
    <property type="entry name" value="PbH1"/>
</dbReference>
<evidence type="ECO:0000259" key="5">
    <source>
        <dbReference type="Pfam" id="PF05048"/>
    </source>
</evidence>
<evidence type="ECO:0000313" key="7">
    <source>
        <dbReference type="Proteomes" id="UP000215509"/>
    </source>
</evidence>
<accession>A0A229UIC0</accession>
<dbReference type="SMART" id="SM00710">
    <property type="entry name" value="PbH1"/>
    <property type="match status" value="6"/>
</dbReference>
<dbReference type="SUPFAM" id="SSF51126">
    <property type="entry name" value="Pectin lyase-like"/>
    <property type="match status" value="1"/>
</dbReference>
<feature type="domain" description="Periplasmic copper-binding protein NosD beta helix" evidence="5">
    <location>
        <begin position="168"/>
        <end position="348"/>
    </location>
</feature>
<evidence type="ECO:0000313" key="6">
    <source>
        <dbReference type="EMBL" id="OXM83045.1"/>
    </source>
</evidence>
<keyword evidence="4" id="KW-1133">Transmembrane helix</keyword>
<gene>
    <name evidence="6" type="ORF">CF651_27925</name>
</gene>
<dbReference type="InterPro" id="IPR011050">
    <property type="entry name" value="Pectin_lyase_fold/virulence"/>
</dbReference>
<organism evidence="6 7">
    <name type="scientific">Paenibacillus rigui</name>
    <dbReference type="NCBI Taxonomy" id="554312"/>
    <lineage>
        <taxon>Bacteria</taxon>
        <taxon>Bacillati</taxon>
        <taxon>Bacillota</taxon>
        <taxon>Bacilli</taxon>
        <taxon>Bacillales</taxon>
        <taxon>Paenibacillaceae</taxon>
        <taxon>Paenibacillus</taxon>
    </lineage>
</organism>
<dbReference type="Pfam" id="PF05048">
    <property type="entry name" value="NosD"/>
    <property type="match status" value="1"/>
</dbReference>
<reference evidence="6 7" key="1">
    <citation type="submission" date="2017-07" db="EMBL/GenBank/DDBJ databases">
        <title>Genome sequencing and assembly of Paenibacillus rigui.</title>
        <authorList>
            <person name="Mayilraj S."/>
        </authorList>
    </citation>
    <scope>NUCLEOTIDE SEQUENCE [LARGE SCALE GENOMIC DNA]</scope>
    <source>
        <strain evidence="6 7">JCM 16352</strain>
    </source>
</reference>
<feature type="transmembrane region" description="Helical" evidence="4">
    <location>
        <begin position="431"/>
        <end position="451"/>
    </location>
</feature>
<evidence type="ECO:0000256" key="4">
    <source>
        <dbReference type="SAM" id="Phobius"/>
    </source>
</evidence>
<dbReference type="InterPro" id="IPR007742">
    <property type="entry name" value="NosD_dom"/>
</dbReference>
<dbReference type="NCBIfam" id="TIGR03804">
    <property type="entry name" value="para_beta_helix"/>
    <property type="match status" value="1"/>
</dbReference>
<evidence type="ECO:0000256" key="3">
    <source>
        <dbReference type="ARBA" id="ARBA00022786"/>
    </source>
</evidence>
<dbReference type="RefSeq" id="WP_094018142.1">
    <property type="nucleotide sequence ID" value="NZ_NMQW01000052.1"/>
</dbReference>
<dbReference type="PANTHER" id="PTHR22990:SF15">
    <property type="entry name" value="F-BOX ONLY PROTEIN 10"/>
    <property type="match status" value="1"/>
</dbReference>
<evidence type="ECO:0000256" key="1">
    <source>
        <dbReference type="ARBA" id="ARBA00004906"/>
    </source>
</evidence>
<evidence type="ECO:0000256" key="2">
    <source>
        <dbReference type="ARBA" id="ARBA00022737"/>
    </source>
</evidence>
<keyword evidence="3" id="KW-0833">Ubl conjugation pathway</keyword>
<comment type="caution">
    <text evidence="6">The sequence shown here is derived from an EMBL/GenBank/DDBJ whole genome shotgun (WGS) entry which is preliminary data.</text>
</comment>
<keyword evidence="4" id="KW-0812">Transmembrane</keyword>
<dbReference type="Proteomes" id="UP000215509">
    <property type="component" value="Unassembled WGS sequence"/>
</dbReference>